<protein>
    <recommendedName>
        <fullName evidence="3">Methyltransferase type 11 domain-containing protein</fullName>
    </recommendedName>
</protein>
<evidence type="ECO:0000256" key="1">
    <source>
        <dbReference type="ARBA" id="ARBA00022603"/>
    </source>
</evidence>
<feature type="domain" description="Methyltransferase type 11" evidence="3">
    <location>
        <begin position="49"/>
        <end position="143"/>
    </location>
</feature>
<dbReference type="PANTHER" id="PTHR13069:SF21">
    <property type="entry name" value="ALKYLATED DNA REPAIR PROTEIN ALKB HOMOLOG 8"/>
    <property type="match status" value="1"/>
</dbReference>
<dbReference type="InterPro" id="IPR013216">
    <property type="entry name" value="Methyltransf_11"/>
</dbReference>
<organism evidence="4 5">
    <name type="scientific">Candidatus Magasanikbacteria bacterium CG10_big_fil_rev_8_21_14_0_10_47_10</name>
    <dbReference type="NCBI Taxonomy" id="1974652"/>
    <lineage>
        <taxon>Bacteria</taxon>
        <taxon>Candidatus Magasanikiibacteriota</taxon>
    </lineage>
</organism>
<sequence>MDDTQAKKVIRETSAAYNIIAGLFSSTRDYVWNDVKPLLATVVPNTTTLDIGCGNGRLYQELAKNQVNYIGIDNADKLIDVAKEKYPAARFIASDMTKIPLQEGVADMIFSIASFHHLPTDDLRVRALREMKRLLKPEGRIVMLNWNLYSNWARSKGFSGDENGDFYIPWKDAKKQVLATRYYHGFMLEDLHDLAEQAGLMIERQYYSKDGKESSLGPGDNIVTVMRP</sequence>
<dbReference type="Proteomes" id="UP000230154">
    <property type="component" value="Unassembled WGS sequence"/>
</dbReference>
<proteinExistence type="predicted"/>
<accession>A0A2H0TRU4</accession>
<dbReference type="GO" id="GO:0008175">
    <property type="term" value="F:tRNA methyltransferase activity"/>
    <property type="evidence" value="ECO:0007669"/>
    <property type="project" value="UniProtKB-ARBA"/>
</dbReference>
<keyword evidence="2" id="KW-0808">Transferase</keyword>
<dbReference type="GO" id="GO:0032259">
    <property type="term" value="P:methylation"/>
    <property type="evidence" value="ECO:0007669"/>
    <property type="project" value="UniProtKB-KW"/>
</dbReference>
<comment type="caution">
    <text evidence="4">The sequence shown here is derived from an EMBL/GenBank/DDBJ whole genome shotgun (WGS) entry which is preliminary data.</text>
</comment>
<dbReference type="SUPFAM" id="SSF53335">
    <property type="entry name" value="S-adenosyl-L-methionine-dependent methyltransferases"/>
    <property type="match status" value="1"/>
</dbReference>
<dbReference type="GO" id="GO:0008757">
    <property type="term" value="F:S-adenosylmethionine-dependent methyltransferase activity"/>
    <property type="evidence" value="ECO:0007669"/>
    <property type="project" value="InterPro"/>
</dbReference>
<dbReference type="InterPro" id="IPR051422">
    <property type="entry name" value="AlkB_tRNA_MeTrf/Diox"/>
</dbReference>
<dbReference type="PANTHER" id="PTHR13069">
    <property type="entry name" value="ALKYLATED DNA REPAIR PROTEIN ALKB HOMOLOG 8"/>
    <property type="match status" value="1"/>
</dbReference>
<gene>
    <name evidence="4" type="ORF">COU35_00220</name>
</gene>
<evidence type="ECO:0000313" key="5">
    <source>
        <dbReference type="Proteomes" id="UP000230154"/>
    </source>
</evidence>
<evidence type="ECO:0000259" key="3">
    <source>
        <dbReference type="Pfam" id="PF08241"/>
    </source>
</evidence>
<dbReference type="Gene3D" id="3.40.50.150">
    <property type="entry name" value="Vaccinia Virus protein VP39"/>
    <property type="match status" value="1"/>
</dbReference>
<dbReference type="Pfam" id="PF08241">
    <property type="entry name" value="Methyltransf_11"/>
    <property type="match status" value="1"/>
</dbReference>
<dbReference type="CDD" id="cd02440">
    <property type="entry name" value="AdoMet_MTases"/>
    <property type="match status" value="1"/>
</dbReference>
<dbReference type="AlphaFoldDB" id="A0A2H0TRU4"/>
<keyword evidence="1" id="KW-0489">Methyltransferase</keyword>
<dbReference type="GO" id="GO:0006400">
    <property type="term" value="P:tRNA modification"/>
    <property type="evidence" value="ECO:0007669"/>
    <property type="project" value="UniProtKB-ARBA"/>
</dbReference>
<evidence type="ECO:0000313" key="4">
    <source>
        <dbReference type="EMBL" id="PIR74883.1"/>
    </source>
</evidence>
<dbReference type="InterPro" id="IPR029063">
    <property type="entry name" value="SAM-dependent_MTases_sf"/>
</dbReference>
<dbReference type="EMBL" id="PFCB01000002">
    <property type="protein sequence ID" value="PIR74883.1"/>
    <property type="molecule type" value="Genomic_DNA"/>
</dbReference>
<evidence type="ECO:0000256" key="2">
    <source>
        <dbReference type="ARBA" id="ARBA00022679"/>
    </source>
</evidence>
<reference evidence="5" key="1">
    <citation type="submission" date="2017-09" db="EMBL/GenBank/DDBJ databases">
        <title>Depth-based differentiation of microbial function through sediment-hosted aquifers and enrichment of novel symbionts in the deep terrestrial subsurface.</title>
        <authorList>
            <person name="Probst A.J."/>
            <person name="Ladd B."/>
            <person name="Jarett J.K."/>
            <person name="Geller-Mcgrath D.E."/>
            <person name="Sieber C.M.K."/>
            <person name="Emerson J.B."/>
            <person name="Anantharaman K."/>
            <person name="Thomas B.C."/>
            <person name="Malmstrom R."/>
            <person name="Stieglmeier M."/>
            <person name="Klingl A."/>
            <person name="Woyke T."/>
            <person name="Ryan C.M."/>
            <person name="Banfield J.F."/>
        </authorList>
    </citation>
    <scope>NUCLEOTIDE SEQUENCE [LARGE SCALE GENOMIC DNA]</scope>
</reference>
<name>A0A2H0TRU4_9BACT</name>